<dbReference type="HAMAP" id="MF_00185">
    <property type="entry name" value="IPP_trans"/>
    <property type="match status" value="1"/>
</dbReference>
<evidence type="ECO:0000256" key="3">
    <source>
        <dbReference type="ARBA" id="ARBA00005842"/>
    </source>
</evidence>
<dbReference type="GO" id="GO:0005524">
    <property type="term" value="F:ATP binding"/>
    <property type="evidence" value="ECO:0007669"/>
    <property type="project" value="UniProtKB-UniRule"/>
</dbReference>
<evidence type="ECO:0000256" key="4">
    <source>
        <dbReference type="ARBA" id="ARBA00022679"/>
    </source>
</evidence>
<dbReference type="GO" id="GO:0006400">
    <property type="term" value="P:tRNA modification"/>
    <property type="evidence" value="ECO:0007669"/>
    <property type="project" value="TreeGrafter"/>
</dbReference>
<keyword evidence="4 10" id="KW-0808">Transferase</keyword>
<dbReference type="OrthoDB" id="9776390at2"/>
<evidence type="ECO:0000256" key="13">
    <source>
        <dbReference type="RuleBase" id="RU003785"/>
    </source>
</evidence>
<dbReference type="HOGENOM" id="CLU_032616_0_1_0"/>
<feature type="binding site" evidence="10">
    <location>
        <begin position="11"/>
        <end position="18"/>
    </location>
    <ligand>
        <name>ATP</name>
        <dbReference type="ChEBI" id="CHEBI:30616"/>
    </ligand>
</feature>
<accession>I0IFJ0</accession>
<evidence type="ECO:0000256" key="10">
    <source>
        <dbReference type="HAMAP-Rule" id="MF_00185"/>
    </source>
</evidence>
<evidence type="ECO:0000256" key="9">
    <source>
        <dbReference type="ARBA" id="ARBA00049563"/>
    </source>
</evidence>
<reference evidence="14 15" key="1">
    <citation type="submission" date="2012-02" db="EMBL/GenBank/DDBJ databases">
        <title>Complete genome sequence of Phycisphaera mikurensis NBRC 102666.</title>
        <authorList>
            <person name="Ankai A."/>
            <person name="Hosoyama A."/>
            <person name="Terui Y."/>
            <person name="Sekine M."/>
            <person name="Fukai R."/>
            <person name="Kato Y."/>
            <person name="Nakamura S."/>
            <person name="Yamada-Narita S."/>
            <person name="Kawakoshi A."/>
            <person name="Fukunaga Y."/>
            <person name="Yamazaki S."/>
            <person name="Fujita N."/>
        </authorList>
    </citation>
    <scope>NUCLEOTIDE SEQUENCE [LARGE SCALE GENOMIC DNA]</scope>
    <source>
        <strain evidence="15">NBRC 102666 / KCTC 22515 / FYK2301M01</strain>
    </source>
</reference>
<keyword evidence="8 10" id="KW-0460">Magnesium</keyword>
<dbReference type="Proteomes" id="UP000007881">
    <property type="component" value="Chromosome"/>
</dbReference>
<gene>
    <name evidence="10 14" type="primary">miaA</name>
    <name evidence="14" type="ordered locus">PSMK_18690</name>
</gene>
<dbReference type="Gene3D" id="3.40.50.300">
    <property type="entry name" value="P-loop containing nucleotide triphosphate hydrolases"/>
    <property type="match status" value="1"/>
</dbReference>
<comment type="caution">
    <text evidence="10">Lacks conserved residue(s) required for the propagation of feature annotation.</text>
</comment>
<keyword evidence="7 10" id="KW-0067">ATP-binding</keyword>
<keyword evidence="15" id="KW-1185">Reference proteome</keyword>
<evidence type="ECO:0000313" key="14">
    <source>
        <dbReference type="EMBL" id="BAM04028.1"/>
    </source>
</evidence>
<evidence type="ECO:0000256" key="6">
    <source>
        <dbReference type="ARBA" id="ARBA00022741"/>
    </source>
</evidence>
<evidence type="ECO:0000256" key="2">
    <source>
        <dbReference type="ARBA" id="ARBA00003213"/>
    </source>
</evidence>
<dbReference type="RefSeq" id="WP_014437246.1">
    <property type="nucleotide sequence ID" value="NC_017080.1"/>
</dbReference>
<sequence length="306" mass="33482">MPPVRPIVLLGPTAGGKSALAVELAERLGGEVVSADAFQVYRHLDAGTAKPTAKERARVPHHLVDVVEPTQRFTVRDWLNRADAEVQRLVPAGRVPIVVGGTNLYVRALLEGLMEGPDADPAFRASLAAVPDAELHARLREVDPAAADRIAPADRQRTVRGLEVFHLTGRPLSGHQREWSAAVEPPYRHDPVLLALRWEVPAINRRINARVKAMFERGLVEETRRLEAAGLLGPQAREAIGTKQVLAELAKPKPDLDAAQEQVKIKTRRFAKQQRTWLRRFAGVRWLAGDQEPEALLAGALAAASG</sequence>
<dbReference type="InterPro" id="IPR027417">
    <property type="entry name" value="P-loop_NTPase"/>
</dbReference>
<proteinExistence type="inferred from homology"/>
<evidence type="ECO:0000256" key="7">
    <source>
        <dbReference type="ARBA" id="ARBA00022840"/>
    </source>
</evidence>
<keyword evidence="6 10" id="KW-0547">Nucleotide-binding</keyword>
<dbReference type="InterPro" id="IPR018022">
    <property type="entry name" value="IPT"/>
</dbReference>
<dbReference type="PANTHER" id="PTHR11088:SF60">
    <property type="entry name" value="TRNA DIMETHYLALLYLTRANSFERASE"/>
    <property type="match status" value="1"/>
</dbReference>
<evidence type="ECO:0000256" key="12">
    <source>
        <dbReference type="RuleBase" id="RU003784"/>
    </source>
</evidence>
<evidence type="ECO:0000256" key="5">
    <source>
        <dbReference type="ARBA" id="ARBA00022694"/>
    </source>
</evidence>
<dbReference type="AlphaFoldDB" id="I0IFJ0"/>
<comment type="cofactor">
    <cofactor evidence="1 10">
        <name>Mg(2+)</name>
        <dbReference type="ChEBI" id="CHEBI:18420"/>
    </cofactor>
</comment>
<dbReference type="GO" id="GO:0052381">
    <property type="term" value="F:tRNA dimethylallyltransferase activity"/>
    <property type="evidence" value="ECO:0007669"/>
    <property type="project" value="UniProtKB-UniRule"/>
</dbReference>
<comment type="similarity">
    <text evidence="3 10 13">Belongs to the IPP transferase family.</text>
</comment>
<dbReference type="PANTHER" id="PTHR11088">
    <property type="entry name" value="TRNA DIMETHYLALLYLTRANSFERASE"/>
    <property type="match status" value="1"/>
</dbReference>
<comment type="function">
    <text evidence="2 10 12">Catalyzes the transfer of a dimethylallyl group onto the adenine at position 37 in tRNAs that read codons beginning with uridine, leading to the formation of N6-(dimethylallyl)adenosine (i(6)A).</text>
</comment>
<dbReference type="InterPro" id="IPR039657">
    <property type="entry name" value="Dimethylallyltransferase"/>
</dbReference>
<dbReference type="Gene3D" id="1.10.20.140">
    <property type="match status" value="1"/>
</dbReference>
<evidence type="ECO:0000256" key="1">
    <source>
        <dbReference type="ARBA" id="ARBA00001946"/>
    </source>
</evidence>
<dbReference type="SUPFAM" id="SSF52540">
    <property type="entry name" value="P-loop containing nucleoside triphosphate hydrolases"/>
    <property type="match status" value="1"/>
</dbReference>
<feature type="region of interest" description="Interaction with substrate tRNA" evidence="10">
    <location>
        <begin position="156"/>
        <end position="160"/>
    </location>
</feature>
<dbReference type="KEGG" id="phm:PSMK_18690"/>
<comment type="catalytic activity">
    <reaction evidence="9 10 11">
        <text>adenosine(37) in tRNA + dimethylallyl diphosphate = N(6)-dimethylallyladenosine(37) in tRNA + diphosphate</text>
        <dbReference type="Rhea" id="RHEA:26482"/>
        <dbReference type="Rhea" id="RHEA-COMP:10162"/>
        <dbReference type="Rhea" id="RHEA-COMP:10375"/>
        <dbReference type="ChEBI" id="CHEBI:33019"/>
        <dbReference type="ChEBI" id="CHEBI:57623"/>
        <dbReference type="ChEBI" id="CHEBI:74411"/>
        <dbReference type="ChEBI" id="CHEBI:74415"/>
        <dbReference type="EC" id="2.5.1.75"/>
    </reaction>
</comment>
<dbReference type="EMBL" id="AP012338">
    <property type="protein sequence ID" value="BAM04028.1"/>
    <property type="molecule type" value="Genomic_DNA"/>
</dbReference>
<name>I0IFJ0_PHYMF</name>
<evidence type="ECO:0000313" key="15">
    <source>
        <dbReference type="Proteomes" id="UP000007881"/>
    </source>
</evidence>
<protein>
    <recommendedName>
        <fullName evidence="10">tRNA dimethylallyltransferase</fullName>
        <ecNumber evidence="10">2.5.1.75</ecNumber>
    </recommendedName>
    <alternativeName>
        <fullName evidence="10">Dimethylallyl diphosphate:tRNA dimethylallyltransferase</fullName>
        <shortName evidence="10">DMAPP:tRNA dimethylallyltransferase</shortName>
        <shortName evidence="10">DMATase</shortName>
    </alternativeName>
    <alternativeName>
        <fullName evidence="10">Isopentenyl-diphosphate:tRNA isopentenyltransferase</fullName>
        <shortName evidence="10">IPP transferase</shortName>
        <shortName evidence="10">IPPT</shortName>
        <shortName evidence="10">IPTase</shortName>
    </alternativeName>
</protein>
<organism evidence="14 15">
    <name type="scientific">Phycisphaera mikurensis (strain NBRC 102666 / KCTC 22515 / FYK2301M01)</name>
    <dbReference type="NCBI Taxonomy" id="1142394"/>
    <lineage>
        <taxon>Bacteria</taxon>
        <taxon>Pseudomonadati</taxon>
        <taxon>Planctomycetota</taxon>
        <taxon>Phycisphaerae</taxon>
        <taxon>Phycisphaerales</taxon>
        <taxon>Phycisphaeraceae</taxon>
        <taxon>Phycisphaera</taxon>
    </lineage>
</organism>
<keyword evidence="5 10" id="KW-0819">tRNA processing</keyword>
<feature type="site" description="Interaction with substrate tRNA" evidence="10">
    <location>
        <position position="102"/>
    </location>
</feature>
<dbReference type="Pfam" id="PF01715">
    <property type="entry name" value="IPPT"/>
    <property type="match status" value="1"/>
</dbReference>
<comment type="subunit">
    <text evidence="10">Monomer.</text>
</comment>
<dbReference type="EC" id="2.5.1.75" evidence="10"/>
<feature type="site" description="Interaction with substrate tRNA" evidence="10">
    <location>
        <position position="124"/>
    </location>
</feature>
<dbReference type="STRING" id="1142394.PSMK_18690"/>
<feature type="binding site" evidence="10">
    <location>
        <begin position="13"/>
        <end position="18"/>
    </location>
    <ligand>
        <name>substrate</name>
    </ligand>
</feature>
<dbReference type="PATRIC" id="fig|1142394.8.peg.1926"/>
<dbReference type="eggNOG" id="COG0324">
    <property type="taxonomic scope" value="Bacteria"/>
</dbReference>
<evidence type="ECO:0000256" key="11">
    <source>
        <dbReference type="RuleBase" id="RU003783"/>
    </source>
</evidence>
<dbReference type="NCBIfam" id="TIGR00174">
    <property type="entry name" value="miaA"/>
    <property type="match status" value="1"/>
</dbReference>
<evidence type="ECO:0000256" key="8">
    <source>
        <dbReference type="ARBA" id="ARBA00022842"/>
    </source>
</evidence>